<accession>A0ABU1BJ98</accession>
<evidence type="ECO:0000256" key="1">
    <source>
        <dbReference type="SAM" id="SignalP"/>
    </source>
</evidence>
<name>A0ABU1BJ98_9BURK</name>
<reference evidence="2 3" key="1">
    <citation type="submission" date="2023-08" db="EMBL/GenBank/DDBJ databases">
        <title>Oxalobacteraceae gen .nov., isolated from river sludge outside the plant.</title>
        <authorList>
            <person name="Zhao S.Y."/>
        </authorList>
    </citation>
    <scope>NUCLEOTIDE SEQUENCE [LARGE SCALE GENOMIC DNA]</scope>
    <source>
        <strain evidence="2 3">R-40</strain>
    </source>
</reference>
<dbReference type="RefSeq" id="WP_338434891.1">
    <property type="nucleotide sequence ID" value="NZ_JAUYVH010000001.1"/>
</dbReference>
<feature type="signal peptide" evidence="1">
    <location>
        <begin position="1"/>
        <end position="20"/>
    </location>
</feature>
<keyword evidence="1" id="KW-0732">Signal</keyword>
<protein>
    <submittedName>
        <fullName evidence="2">Uncharacterized protein</fullName>
    </submittedName>
</protein>
<sequence length="114" mass="12599">MPYFDRLAVLVIAATFSLHAAGCESSSTVKPAAQISQQLIVKFQPRSIACDAQAIARFSKAADVQLEWLRPMSGEACVVIQTANTLGELMKGQEWLKKHPAIEWMEIDAAMQRH</sequence>
<evidence type="ECO:0000313" key="2">
    <source>
        <dbReference type="EMBL" id="MDQ9169070.1"/>
    </source>
</evidence>
<proteinExistence type="predicted"/>
<keyword evidence="3" id="KW-1185">Reference proteome</keyword>
<evidence type="ECO:0000313" key="3">
    <source>
        <dbReference type="Proteomes" id="UP001225596"/>
    </source>
</evidence>
<comment type="caution">
    <text evidence="2">The sequence shown here is derived from an EMBL/GenBank/DDBJ whole genome shotgun (WGS) entry which is preliminary data.</text>
</comment>
<dbReference type="EMBL" id="JAUYVH010000001">
    <property type="protein sequence ID" value="MDQ9169070.1"/>
    <property type="molecule type" value="Genomic_DNA"/>
</dbReference>
<organism evidence="2 3">
    <name type="scientific">Keguizhuia sedimenti</name>
    <dbReference type="NCBI Taxonomy" id="3064264"/>
    <lineage>
        <taxon>Bacteria</taxon>
        <taxon>Pseudomonadati</taxon>
        <taxon>Pseudomonadota</taxon>
        <taxon>Betaproteobacteria</taxon>
        <taxon>Burkholderiales</taxon>
        <taxon>Oxalobacteraceae</taxon>
        <taxon>Keguizhuia</taxon>
    </lineage>
</organism>
<feature type="chain" id="PRO_5045212520" evidence="1">
    <location>
        <begin position="21"/>
        <end position="114"/>
    </location>
</feature>
<dbReference type="Proteomes" id="UP001225596">
    <property type="component" value="Unassembled WGS sequence"/>
</dbReference>
<gene>
    <name evidence="2" type="ORF">Q8A64_01465</name>
</gene>